<sequence>MVLTNFTGGGVGFGFGVGCGFGVGWGFGGAPLNIFGLGAGGGCGVGLGLGWGFGAAYGSRYYSPGLTFQGVEFANKPSEEKDAKNLSKNK</sequence>
<evidence type="ECO:0000313" key="2">
    <source>
        <dbReference type="EMBL" id="KAL1540351.1"/>
    </source>
</evidence>
<dbReference type="EMBL" id="JBEAFC010000009">
    <property type="protein sequence ID" value="KAL1540351.1"/>
    <property type="molecule type" value="Genomic_DNA"/>
</dbReference>
<evidence type="ECO:0000313" key="3">
    <source>
        <dbReference type="Proteomes" id="UP001567538"/>
    </source>
</evidence>
<dbReference type="AlphaFoldDB" id="A0ABD1G8A1"/>
<name>A0ABD1G8A1_SALDI</name>
<dbReference type="PANTHER" id="PTHR34201:SF12">
    <property type="entry name" value="PROTEIN TRIGALACTOSYLDIACYLGLYCEROL 5, CHLOROPLASTIC"/>
    <property type="match status" value="1"/>
</dbReference>
<dbReference type="InterPro" id="IPR053288">
    <property type="entry name" value="TGD_Bridge_Protein"/>
</dbReference>
<organism evidence="2 3">
    <name type="scientific">Salvia divinorum</name>
    <name type="common">Maria pastora</name>
    <name type="synonym">Diviner's sage</name>
    <dbReference type="NCBI Taxonomy" id="28513"/>
    <lineage>
        <taxon>Eukaryota</taxon>
        <taxon>Viridiplantae</taxon>
        <taxon>Streptophyta</taxon>
        <taxon>Embryophyta</taxon>
        <taxon>Tracheophyta</taxon>
        <taxon>Spermatophyta</taxon>
        <taxon>Magnoliopsida</taxon>
        <taxon>eudicotyledons</taxon>
        <taxon>Gunneridae</taxon>
        <taxon>Pentapetalae</taxon>
        <taxon>asterids</taxon>
        <taxon>lamiids</taxon>
        <taxon>Lamiales</taxon>
        <taxon>Lamiaceae</taxon>
        <taxon>Nepetoideae</taxon>
        <taxon>Mentheae</taxon>
        <taxon>Salviinae</taxon>
        <taxon>Salvia</taxon>
        <taxon>Salvia subgen. Calosphace</taxon>
    </lineage>
</organism>
<keyword evidence="1" id="KW-0472">Membrane</keyword>
<reference evidence="2 3" key="1">
    <citation type="submission" date="2024-06" db="EMBL/GenBank/DDBJ databases">
        <title>A chromosome level genome sequence of Diviner's sage (Salvia divinorum).</title>
        <authorList>
            <person name="Ford S.A."/>
            <person name="Ro D.-K."/>
            <person name="Ness R.W."/>
            <person name="Phillips M.A."/>
        </authorList>
    </citation>
    <scope>NUCLEOTIDE SEQUENCE [LARGE SCALE GENOMIC DNA]</scope>
    <source>
        <strain evidence="2">SAF-2024a</strain>
        <tissue evidence="2">Leaf</tissue>
    </source>
</reference>
<proteinExistence type="predicted"/>
<dbReference type="Proteomes" id="UP001567538">
    <property type="component" value="Unassembled WGS sequence"/>
</dbReference>
<evidence type="ECO:0000256" key="1">
    <source>
        <dbReference type="SAM" id="Phobius"/>
    </source>
</evidence>
<comment type="caution">
    <text evidence="2">The sequence shown here is derived from an EMBL/GenBank/DDBJ whole genome shotgun (WGS) entry which is preliminary data.</text>
</comment>
<keyword evidence="1" id="KW-0812">Transmembrane</keyword>
<protein>
    <submittedName>
        <fullName evidence="2">Protein TRIGALACTOSYLDIACYLGLYCEROL 5, chloroplastic-like isoform X1</fullName>
    </submittedName>
</protein>
<keyword evidence="1" id="KW-1133">Transmembrane helix</keyword>
<keyword evidence="3" id="KW-1185">Reference proteome</keyword>
<accession>A0ABD1G8A1</accession>
<dbReference type="PANTHER" id="PTHR34201">
    <property type="entry name" value="GLYCINE-RICH PROTEIN"/>
    <property type="match status" value="1"/>
</dbReference>
<feature type="transmembrane region" description="Helical" evidence="1">
    <location>
        <begin position="34"/>
        <end position="57"/>
    </location>
</feature>
<feature type="transmembrane region" description="Helical" evidence="1">
    <location>
        <begin position="6"/>
        <end position="27"/>
    </location>
</feature>
<gene>
    <name evidence="2" type="ORF">AAHA92_24715</name>
</gene>